<dbReference type="RefSeq" id="WP_134109522.1">
    <property type="nucleotide sequence ID" value="NZ_SODP01000004.1"/>
</dbReference>
<keyword evidence="2" id="KW-0472">Membrane</keyword>
<dbReference type="AlphaFoldDB" id="A0A4R8BSI0"/>
<keyword evidence="2" id="KW-1133">Transmembrane helix</keyword>
<keyword evidence="4" id="KW-1185">Reference proteome</keyword>
<evidence type="ECO:0000313" key="4">
    <source>
        <dbReference type="Proteomes" id="UP000295146"/>
    </source>
</evidence>
<gene>
    <name evidence="3" type="ORF">EV653_6980</name>
</gene>
<feature type="transmembrane region" description="Helical" evidence="2">
    <location>
        <begin position="41"/>
        <end position="61"/>
    </location>
</feature>
<dbReference type="Proteomes" id="UP000295146">
    <property type="component" value="Unassembled WGS sequence"/>
</dbReference>
<evidence type="ECO:0000256" key="1">
    <source>
        <dbReference type="SAM" id="MobiDB-lite"/>
    </source>
</evidence>
<protein>
    <submittedName>
        <fullName evidence="3">Uncharacterized protein</fullName>
    </submittedName>
</protein>
<reference evidence="3 4" key="1">
    <citation type="submission" date="2019-03" db="EMBL/GenBank/DDBJ databases">
        <title>Genomic Encyclopedia of Type Strains, Phase III (KMG-III): the genomes of soil and plant-associated and newly described type strains.</title>
        <authorList>
            <person name="Whitman W."/>
        </authorList>
    </citation>
    <scope>NUCLEOTIDE SEQUENCE [LARGE SCALE GENOMIC DNA]</scope>
    <source>
        <strain evidence="3 4">VKM Ac-2573</strain>
    </source>
</reference>
<name>A0A4R8BSI0_9ACTN</name>
<comment type="caution">
    <text evidence="3">The sequence shown here is derived from an EMBL/GenBank/DDBJ whole genome shotgun (WGS) entry which is preliminary data.</text>
</comment>
<evidence type="ECO:0000256" key="2">
    <source>
        <dbReference type="SAM" id="Phobius"/>
    </source>
</evidence>
<accession>A0A4R8BSI0</accession>
<dbReference type="EMBL" id="SODP01000004">
    <property type="protein sequence ID" value="TDW60430.1"/>
    <property type="molecule type" value="Genomic_DNA"/>
</dbReference>
<dbReference type="OrthoDB" id="3819335at2"/>
<sequence length="475" mass="49198">MNLQDLRDELATRATIADEHPADLLPGVKNKIRATRRRRTFTALGVAAVVAAIGAGLVPSLRSTPPDPADDTPHDYSRNGMTVPGTVGDDKLLKAWIGDRGQDELSFTWTPQTTSVTLRADCSAVGGMYGVRFKINGWYVGDAGCDGGPGTWNLGASAEIRPDDALWLTSPVGKPAQVTAEVIDLQTRRPDAKNAQLAVGIYSTGTKPSEGPPTRTVPADPDAYSRYGVVYRSRIGGDTLAAAQVADPGRTEVRFSFTATGNRLVLHDFCTANAGYDSADRPYSVSIRVGPGAPYSSTCEASSTDAGTGSSMTIASPVPAGQRVDVVAQIVPSHQGGPAAPPDARLGLGVYFEGNQHLVDGVFLPERIESGGYDYKLADVRTAPGPSKTMSMVTPADTPYVIAYGSPPLGVSGQIEGILRVGKSESGIGAAAGSGGSLGIARDPRPAGPAGTASLTVTGGVPTKGKLILAIYLPV</sequence>
<keyword evidence="2" id="KW-0812">Transmembrane</keyword>
<organism evidence="3 4">
    <name type="scientific">Kribbella pratensis</name>
    <dbReference type="NCBI Taxonomy" id="2512112"/>
    <lineage>
        <taxon>Bacteria</taxon>
        <taxon>Bacillati</taxon>
        <taxon>Actinomycetota</taxon>
        <taxon>Actinomycetes</taxon>
        <taxon>Propionibacteriales</taxon>
        <taxon>Kribbellaceae</taxon>
        <taxon>Kribbella</taxon>
    </lineage>
</organism>
<evidence type="ECO:0000313" key="3">
    <source>
        <dbReference type="EMBL" id="TDW60430.1"/>
    </source>
</evidence>
<feature type="region of interest" description="Disordered" evidence="1">
    <location>
        <begin position="60"/>
        <end position="83"/>
    </location>
</feature>
<proteinExistence type="predicted"/>